<dbReference type="InterPro" id="IPR032675">
    <property type="entry name" value="LRR_dom_sf"/>
</dbReference>
<reference evidence="1" key="1">
    <citation type="submission" date="2022-08" db="EMBL/GenBank/DDBJ databases">
        <authorList>
            <consortium name="DOE Joint Genome Institute"/>
            <person name="Min B."/>
            <person name="Riley R."/>
            <person name="Sierra-Patev S."/>
            <person name="Naranjo-Ortiz M."/>
            <person name="Looney B."/>
            <person name="Konkel Z."/>
            <person name="Slot J.C."/>
            <person name="Sakamoto Y."/>
            <person name="Steenwyk J.L."/>
            <person name="Rokas A."/>
            <person name="Carro J."/>
            <person name="Camarero S."/>
            <person name="Ferreira P."/>
            <person name="Molpeceres G."/>
            <person name="Ruiz-Duenas F.J."/>
            <person name="Serrano A."/>
            <person name="Henrissat B."/>
            <person name="Drula E."/>
            <person name="Hughes K.W."/>
            <person name="Mata J.L."/>
            <person name="Ishikawa N.K."/>
            <person name="Vargas-Isla R."/>
            <person name="Ushijima S."/>
            <person name="Smith C.A."/>
            <person name="Ahrendt S."/>
            <person name="Andreopoulos W."/>
            <person name="He G."/>
            <person name="Labutti K."/>
            <person name="Lipzen A."/>
            <person name="Ng V."/>
            <person name="Sandor L."/>
            <person name="Barry K."/>
            <person name="Martinez A.T."/>
            <person name="Xiao Y."/>
            <person name="Gibbons J.G."/>
            <person name="Terashima K."/>
            <person name="Hibbett D.S."/>
            <person name="Grigoriev I.V."/>
        </authorList>
    </citation>
    <scope>NUCLEOTIDE SEQUENCE</scope>
    <source>
        <strain evidence="1">TFB9207</strain>
    </source>
</reference>
<sequence>MHKTSKSQPLRYEIRSLWAWESPVRRSGHCVLQHIPAEIYLVIFAYLRPRYDRYGTQRSDPKSINDLRSLSLVCRYFCAEILPWLFESVAFCPNLSNDATGDARASYISFCNSINRDEEFAKSLAIYIKHCSIRNWYDVSEIAGKAFLNLYIETLPNFVNLTTVSLSRMRLTPPLLAHIRRLQCLISLSIDRCNFADILAKHVQKLASRCKLRSFCLYTSEVSKSGYTPDSSILKEFLPMFMPLSDLRTDSWQLVQLLISSHTTPPKLEILDLHDIQSLDDTINCVDVLNEYLYRLPALASLTVTLDDSYLEDQDSSLLSLYRLQNLRYLCCPDYVLSKETILPDKLDDLDLAMIGINGAWEPITFLESFGLWPGRNQLIKLTIPHALVSDLFSERSSRIVLERLQTLVVIIDHSYEFRRGIQKSSAADIEAMVMSFSGTLEWIIENFSMPNLQSTRFRRLRYRSEDWIWKKDESTGQWIFVGKDEEVDE</sequence>
<comment type="caution">
    <text evidence="1">The sequence shown here is derived from an EMBL/GenBank/DDBJ whole genome shotgun (WGS) entry which is preliminary data.</text>
</comment>
<proteinExistence type="predicted"/>
<evidence type="ECO:0008006" key="3">
    <source>
        <dbReference type="Google" id="ProtNLM"/>
    </source>
</evidence>
<gene>
    <name evidence="1" type="ORF">F5878DRAFT_631607</name>
</gene>
<dbReference type="Proteomes" id="UP001163846">
    <property type="component" value="Unassembled WGS sequence"/>
</dbReference>
<accession>A0AA38P0E5</accession>
<dbReference type="SUPFAM" id="SSF52047">
    <property type="entry name" value="RNI-like"/>
    <property type="match status" value="1"/>
</dbReference>
<evidence type="ECO:0000313" key="2">
    <source>
        <dbReference type="Proteomes" id="UP001163846"/>
    </source>
</evidence>
<dbReference type="EMBL" id="MU806600">
    <property type="protein sequence ID" value="KAJ3833988.1"/>
    <property type="molecule type" value="Genomic_DNA"/>
</dbReference>
<dbReference type="AlphaFoldDB" id="A0AA38P0E5"/>
<name>A0AA38P0E5_9AGAR</name>
<keyword evidence="2" id="KW-1185">Reference proteome</keyword>
<dbReference type="Gene3D" id="3.80.10.10">
    <property type="entry name" value="Ribonuclease Inhibitor"/>
    <property type="match status" value="1"/>
</dbReference>
<organism evidence="1 2">
    <name type="scientific">Lentinula raphanica</name>
    <dbReference type="NCBI Taxonomy" id="153919"/>
    <lineage>
        <taxon>Eukaryota</taxon>
        <taxon>Fungi</taxon>
        <taxon>Dikarya</taxon>
        <taxon>Basidiomycota</taxon>
        <taxon>Agaricomycotina</taxon>
        <taxon>Agaricomycetes</taxon>
        <taxon>Agaricomycetidae</taxon>
        <taxon>Agaricales</taxon>
        <taxon>Marasmiineae</taxon>
        <taxon>Omphalotaceae</taxon>
        <taxon>Lentinula</taxon>
    </lineage>
</organism>
<evidence type="ECO:0000313" key="1">
    <source>
        <dbReference type="EMBL" id="KAJ3833988.1"/>
    </source>
</evidence>
<protein>
    <recommendedName>
        <fullName evidence="3">F-box domain-containing protein</fullName>
    </recommendedName>
</protein>